<dbReference type="EMBL" id="UZAM01018201">
    <property type="protein sequence ID" value="VDP49856.1"/>
    <property type="molecule type" value="Genomic_DNA"/>
</dbReference>
<name>A0A183J9N5_9BILA</name>
<dbReference type="GO" id="GO:0042500">
    <property type="term" value="F:aspartic endopeptidase activity, intramembrane cleaving"/>
    <property type="evidence" value="ECO:0007669"/>
    <property type="project" value="InterPro"/>
</dbReference>
<accession>A0A183J9N5</accession>
<sequence length="164" mass="18086">MASIDLVPVRVGERLVRLYFVPFAEAVMLRIQFHVQLSGTLSDAQNRQGLSVLEAANSLQPSDFVDMLHGVLSSLVYSSSLELLVHIPGHSIPGVRRDIDQISAFAVVESTWLTLLLSSFLLYDIFMVFISPFVTGGCNIMLYVATGGTCNEEHFGPPDNSRER</sequence>
<gene>
    <name evidence="1" type="ORF">SBAD_LOCUS12583</name>
</gene>
<keyword evidence="2" id="KW-1185">Reference proteome</keyword>
<organism evidence="3">
    <name type="scientific">Soboliphyme baturini</name>
    <dbReference type="NCBI Taxonomy" id="241478"/>
    <lineage>
        <taxon>Eukaryota</taxon>
        <taxon>Metazoa</taxon>
        <taxon>Ecdysozoa</taxon>
        <taxon>Nematoda</taxon>
        <taxon>Enoplea</taxon>
        <taxon>Dorylaimia</taxon>
        <taxon>Dioctophymatida</taxon>
        <taxon>Dioctophymatoidea</taxon>
        <taxon>Soboliphymatidae</taxon>
        <taxon>Soboliphyme</taxon>
    </lineage>
</organism>
<dbReference type="InterPro" id="IPR007369">
    <property type="entry name" value="Peptidase_A22B_SPP"/>
</dbReference>
<evidence type="ECO:0000313" key="2">
    <source>
        <dbReference type="Proteomes" id="UP000270296"/>
    </source>
</evidence>
<dbReference type="OrthoDB" id="29661at2759"/>
<dbReference type="WBParaSite" id="SBAD_0001299301-mRNA-1">
    <property type="protein sequence ID" value="SBAD_0001299301-mRNA-1"/>
    <property type="gene ID" value="SBAD_0001299301"/>
</dbReference>
<proteinExistence type="predicted"/>
<dbReference type="AlphaFoldDB" id="A0A183J9N5"/>
<reference evidence="3" key="1">
    <citation type="submission" date="2016-06" db="UniProtKB">
        <authorList>
            <consortium name="WormBaseParasite"/>
        </authorList>
    </citation>
    <scope>IDENTIFICATION</scope>
</reference>
<dbReference type="Proteomes" id="UP000270296">
    <property type="component" value="Unassembled WGS sequence"/>
</dbReference>
<dbReference type="GO" id="GO:0016020">
    <property type="term" value="C:membrane"/>
    <property type="evidence" value="ECO:0007669"/>
    <property type="project" value="InterPro"/>
</dbReference>
<evidence type="ECO:0000313" key="3">
    <source>
        <dbReference type="WBParaSite" id="SBAD_0001299301-mRNA-1"/>
    </source>
</evidence>
<evidence type="ECO:0000313" key="1">
    <source>
        <dbReference type="EMBL" id="VDP49856.1"/>
    </source>
</evidence>
<protein>
    <submittedName>
        <fullName evidence="3">SSD domain-containing protein</fullName>
    </submittedName>
</protein>
<dbReference type="Pfam" id="PF04258">
    <property type="entry name" value="Peptidase_A22B"/>
    <property type="match status" value="1"/>
</dbReference>
<reference evidence="1 2" key="2">
    <citation type="submission" date="2018-11" db="EMBL/GenBank/DDBJ databases">
        <authorList>
            <consortium name="Pathogen Informatics"/>
        </authorList>
    </citation>
    <scope>NUCLEOTIDE SEQUENCE [LARGE SCALE GENOMIC DNA]</scope>
</reference>